<dbReference type="PROSITE" id="PS51707">
    <property type="entry name" value="CYTH"/>
    <property type="match status" value="1"/>
</dbReference>
<sequence>MSSESVKDIEVELRTYDVDGDALRATLRTLGAVSLGELVFKRAVLDVYPADPNKWIRVRSNGIETTLAVKQRGTATEMDGEIEERVESFETTLQLLASLGFEPRSVQESRSDIYTIDGTEVSIDTWPGLKELLEIEAKDTHASVGERTATIYKVAEKLGIPVEALTTESIEQRYMDTLGIDVKTTSLTFDTL</sequence>
<organism evidence="2 3">
    <name type="scientific">Candidatus Microsaccharimonas sossegonensis</name>
    <dbReference type="NCBI Taxonomy" id="2506948"/>
    <lineage>
        <taxon>Bacteria</taxon>
        <taxon>Candidatus Saccharimonadota</taxon>
        <taxon>Candidatus Saccharimonadia</taxon>
        <taxon>Candidatus Saccharimonadales</taxon>
        <taxon>Candidatus Saccharimonadaceae</taxon>
        <taxon>Candidatus Microsaccharimonas</taxon>
    </lineage>
</organism>
<dbReference type="EMBL" id="SCKX01000001">
    <property type="protein sequence ID" value="RWZ78725.1"/>
    <property type="molecule type" value="Genomic_DNA"/>
</dbReference>
<protein>
    <submittedName>
        <fullName evidence="2">CYTH domain-containing protein</fullName>
    </submittedName>
</protein>
<dbReference type="Proteomes" id="UP000289257">
    <property type="component" value="Unassembled WGS sequence"/>
</dbReference>
<dbReference type="InterPro" id="IPR023577">
    <property type="entry name" value="CYTH_domain"/>
</dbReference>
<evidence type="ECO:0000313" key="3">
    <source>
        <dbReference type="Proteomes" id="UP000289257"/>
    </source>
</evidence>
<name>A0A4Q0AHR2_9BACT</name>
<proteinExistence type="predicted"/>
<dbReference type="InterPro" id="IPR033469">
    <property type="entry name" value="CYTH-like_dom_sf"/>
</dbReference>
<comment type="caution">
    <text evidence="2">The sequence shown here is derived from an EMBL/GenBank/DDBJ whole genome shotgun (WGS) entry which is preliminary data.</text>
</comment>
<dbReference type="Pfam" id="PF01928">
    <property type="entry name" value="CYTH"/>
    <property type="match status" value="1"/>
</dbReference>
<keyword evidence="3" id="KW-1185">Reference proteome</keyword>
<evidence type="ECO:0000259" key="1">
    <source>
        <dbReference type="PROSITE" id="PS51707"/>
    </source>
</evidence>
<accession>A0A4Q0AHR2</accession>
<dbReference type="SUPFAM" id="SSF55154">
    <property type="entry name" value="CYTH-like phosphatases"/>
    <property type="match status" value="1"/>
</dbReference>
<dbReference type="Gene3D" id="2.40.320.10">
    <property type="entry name" value="Hypothetical Protein Pfu-838710-001"/>
    <property type="match status" value="1"/>
</dbReference>
<feature type="domain" description="CYTH" evidence="1">
    <location>
        <begin position="8"/>
        <end position="180"/>
    </location>
</feature>
<gene>
    <name evidence="2" type="ORF">EOT05_03180</name>
</gene>
<evidence type="ECO:0000313" key="2">
    <source>
        <dbReference type="EMBL" id="RWZ78725.1"/>
    </source>
</evidence>
<reference evidence="2" key="1">
    <citation type="submission" date="2019-01" db="EMBL/GenBank/DDBJ databases">
        <title>Genomic signatures and co-occurrence patterns of the ultra-small Saccharimodia (Patescibacteria phylum) suggest a symbiotic lifestyle.</title>
        <authorList>
            <person name="Lemos L."/>
            <person name="Medeiros J."/>
            <person name="Andreote F."/>
            <person name="Fernandes G."/>
            <person name="Varani A."/>
            <person name="Oliveira G."/>
            <person name="Pylro V."/>
        </authorList>
    </citation>
    <scope>NUCLEOTIDE SEQUENCE [LARGE SCALE GENOMIC DNA]</scope>
    <source>
        <strain evidence="2">AMD02</strain>
    </source>
</reference>
<dbReference type="AlphaFoldDB" id="A0A4Q0AHR2"/>